<sequence>MGSLLKVKSDKESLDWLYFINSKSEEGMKMLTEKIKIYIRIKIY</sequence>
<protein>
    <recommendedName>
        <fullName evidence="1">FERM domain-containing protein</fullName>
    </recommendedName>
</protein>
<evidence type="ECO:0000313" key="2">
    <source>
        <dbReference type="EMBL" id="CAI3674060.1"/>
    </source>
</evidence>
<comment type="caution">
    <text evidence="2">The sequence shown here is derived from an EMBL/GenBank/DDBJ whole genome shotgun (WGS) entry which is preliminary data.</text>
</comment>
<dbReference type="InterPro" id="IPR000299">
    <property type="entry name" value="FERM_domain"/>
</dbReference>
<organism evidence="2 3">
    <name type="scientific">Clostridium neonatale</name>
    <dbReference type="NCBI Taxonomy" id="137838"/>
    <lineage>
        <taxon>Bacteria</taxon>
        <taxon>Bacillati</taxon>
        <taxon>Bacillota</taxon>
        <taxon>Clostridia</taxon>
        <taxon>Eubacteriales</taxon>
        <taxon>Clostridiaceae</taxon>
        <taxon>Clostridium</taxon>
    </lineage>
</organism>
<dbReference type="PROSITE" id="PS50057">
    <property type="entry name" value="FERM_3"/>
    <property type="match status" value="1"/>
</dbReference>
<feature type="domain" description="FERM" evidence="1">
    <location>
        <begin position="1"/>
        <end position="44"/>
    </location>
</feature>
<evidence type="ECO:0000259" key="1">
    <source>
        <dbReference type="PROSITE" id="PS50057"/>
    </source>
</evidence>
<dbReference type="Proteomes" id="UP001189143">
    <property type="component" value="Unassembled WGS sequence"/>
</dbReference>
<dbReference type="AlphaFoldDB" id="A0AAD2DH65"/>
<accession>A0AAD2DH65</accession>
<gene>
    <name evidence="2" type="ORF">CNEO2_60080</name>
</gene>
<evidence type="ECO:0000313" key="3">
    <source>
        <dbReference type="Proteomes" id="UP001189143"/>
    </source>
</evidence>
<proteinExistence type="predicted"/>
<name>A0AAD2DH65_9CLOT</name>
<reference evidence="2" key="1">
    <citation type="submission" date="2022-10" db="EMBL/GenBank/DDBJ databases">
        <authorList>
            <person name="Aires J."/>
            <person name="Mesa V."/>
        </authorList>
    </citation>
    <scope>NUCLEOTIDE SEQUENCE</scope>
    <source>
        <strain evidence="2">Clostridium neonatale JD116</strain>
    </source>
</reference>
<dbReference type="EMBL" id="CAMTCP010000270">
    <property type="protein sequence ID" value="CAI3674060.1"/>
    <property type="molecule type" value="Genomic_DNA"/>
</dbReference>